<name>A0A4Y7SGE4_COPMI</name>
<dbReference type="OrthoDB" id="5584477at2759"/>
<sequence length="516" mass="58497">MVRQIFAHQPNRKFVRCLLVSEKTFRLVHFDRSGAEVSQRFNIHAHYAEFVRIVVALASPDEAAIGFDTSIQWTIDPLTGRKIAGTLQSRQRTNGRKRATKKTYYLVEVHPIARHIIRGRATTCWLVAEVPENWTQTFVVKDSWTSAGRTEEQFLLVQAAELKLQGVCEYVSHETKRGETKDFRSDGSKNNILFSNRVAARVIFKAYGKHLQSFKTTLQLLMALYDAISGHAQLSVVAKILHRDINDTNVLLGLEDASVGWRGVLIDLGVATRLGRTTSDIVKEARTGSRFFQSCSILSYLTDLTKEVAPAHCYLDDLEGFLYLLCRIFLTQTPDGAARLEADPAMRIIRKWDSEDAEVAHESKCKIFNSGCRDKNLAIGYIKESWGGACAMLFRKFVEWIGHIQVERKCSATNMALRTLARKASTNPSWTRSHHTTPKCLHFSTRQSWLWGASAQRSRATCRPLHLLLHSSGRSPAQLSARVHAHSLVRMVDFSTIYRTCAVDTSYMYICVHFWD</sequence>
<dbReference type="Gene3D" id="1.10.510.10">
    <property type="entry name" value="Transferase(Phosphotransferase) domain 1"/>
    <property type="match status" value="1"/>
</dbReference>
<dbReference type="PANTHER" id="PTHR38248:SF2">
    <property type="entry name" value="FUNK1 11"/>
    <property type="match status" value="1"/>
</dbReference>
<dbReference type="InterPro" id="IPR040976">
    <property type="entry name" value="Pkinase_fungal"/>
</dbReference>
<gene>
    <name evidence="2" type="ORF">FA13DRAFT_1696449</name>
</gene>
<feature type="domain" description="Fungal-type protein kinase" evidence="1">
    <location>
        <begin position="2"/>
        <end position="328"/>
    </location>
</feature>
<dbReference type="PANTHER" id="PTHR38248">
    <property type="entry name" value="FUNK1 6"/>
    <property type="match status" value="1"/>
</dbReference>
<accession>A0A4Y7SGE4</accession>
<dbReference type="AlphaFoldDB" id="A0A4Y7SGE4"/>
<organism evidence="2 3">
    <name type="scientific">Coprinellus micaceus</name>
    <name type="common">Glistening ink-cap mushroom</name>
    <name type="synonym">Coprinus micaceus</name>
    <dbReference type="NCBI Taxonomy" id="71717"/>
    <lineage>
        <taxon>Eukaryota</taxon>
        <taxon>Fungi</taxon>
        <taxon>Dikarya</taxon>
        <taxon>Basidiomycota</taxon>
        <taxon>Agaricomycotina</taxon>
        <taxon>Agaricomycetes</taxon>
        <taxon>Agaricomycetidae</taxon>
        <taxon>Agaricales</taxon>
        <taxon>Agaricineae</taxon>
        <taxon>Psathyrellaceae</taxon>
        <taxon>Coprinellus</taxon>
    </lineage>
</organism>
<dbReference type="STRING" id="71717.A0A4Y7SGE4"/>
<dbReference type="InterPro" id="IPR011009">
    <property type="entry name" value="Kinase-like_dom_sf"/>
</dbReference>
<evidence type="ECO:0000313" key="3">
    <source>
        <dbReference type="Proteomes" id="UP000298030"/>
    </source>
</evidence>
<comment type="caution">
    <text evidence="2">The sequence shown here is derived from an EMBL/GenBank/DDBJ whole genome shotgun (WGS) entry which is preliminary data.</text>
</comment>
<reference evidence="2 3" key="1">
    <citation type="journal article" date="2019" name="Nat. Ecol. Evol.">
        <title>Megaphylogeny resolves global patterns of mushroom evolution.</title>
        <authorList>
            <person name="Varga T."/>
            <person name="Krizsan K."/>
            <person name="Foldi C."/>
            <person name="Dima B."/>
            <person name="Sanchez-Garcia M."/>
            <person name="Sanchez-Ramirez S."/>
            <person name="Szollosi G.J."/>
            <person name="Szarkandi J.G."/>
            <person name="Papp V."/>
            <person name="Albert L."/>
            <person name="Andreopoulos W."/>
            <person name="Angelini C."/>
            <person name="Antonin V."/>
            <person name="Barry K.W."/>
            <person name="Bougher N.L."/>
            <person name="Buchanan P."/>
            <person name="Buyck B."/>
            <person name="Bense V."/>
            <person name="Catcheside P."/>
            <person name="Chovatia M."/>
            <person name="Cooper J."/>
            <person name="Damon W."/>
            <person name="Desjardin D."/>
            <person name="Finy P."/>
            <person name="Geml J."/>
            <person name="Haridas S."/>
            <person name="Hughes K."/>
            <person name="Justo A."/>
            <person name="Karasinski D."/>
            <person name="Kautmanova I."/>
            <person name="Kiss B."/>
            <person name="Kocsube S."/>
            <person name="Kotiranta H."/>
            <person name="LaButti K.M."/>
            <person name="Lechner B.E."/>
            <person name="Liimatainen K."/>
            <person name="Lipzen A."/>
            <person name="Lukacs Z."/>
            <person name="Mihaltcheva S."/>
            <person name="Morgado L.N."/>
            <person name="Niskanen T."/>
            <person name="Noordeloos M.E."/>
            <person name="Ohm R.A."/>
            <person name="Ortiz-Santana B."/>
            <person name="Ovrebo C."/>
            <person name="Racz N."/>
            <person name="Riley R."/>
            <person name="Savchenko A."/>
            <person name="Shiryaev A."/>
            <person name="Soop K."/>
            <person name="Spirin V."/>
            <person name="Szebenyi C."/>
            <person name="Tomsovsky M."/>
            <person name="Tulloss R.E."/>
            <person name="Uehling J."/>
            <person name="Grigoriev I.V."/>
            <person name="Vagvolgyi C."/>
            <person name="Papp T."/>
            <person name="Martin F.M."/>
            <person name="Miettinen O."/>
            <person name="Hibbett D.S."/>
            <person name="Nagy L.G."/>
        </authorList>
    </citation>
    <scope>NUCLEOTIDE SEQUENCE [LARGE SCALE GENOMIC DNA]</scope>
    <source>
        <strain evidence="2 3">FP101781</strain>
    </source>
</reference>
<proteinExistence type="predicted"/>
<protein>
    <recommendedName>
        <fullName evidence="1">Fungal-type protein kinase domain-containing protein</fullName>
    </recommendedName>
</protein>
<evidence type="ECO:0000313" key="2">
    <source>
        <dbReference type="EMBL" id="TEB20805.1"/>
    </source>
</evidence>
<evidence type="ECO:0000259" key="1">
    <source>
        <dbReference type="Pfam" id="PF17667"/>
    </source>
</evidence>
<dbReference type="Pfam" id="PF17667">
    <property type="entry name" value="Pkinase_fungal"/>
    <property type="match status" value="1"/>
</dbReference>
<dbReference type="Proteomes" id="UP000298030">
    <property type="component" value="Unassembled WGS sequence"/>
</dbReference>
<dbReference type="EMBL" id="QPFP01000131">
    <property type="protein sequence ID" value="TEB20805.1"/>
    <property type="molecule type" value="Genomic_DNA"/>
</dbReference>
<keyword evidence="3" id="KW-1185">Reference proteome</keyword>
<dbReference type="SUPFAM" id="SSF56112">
    <property type="entry name" value="Protein kinase-like (PK-like)"/>
    <property type="match status" value="1"/>
</dbReference>